<reference evidence="4 5" key="1">
    <citation type="submission" date="2018-11" db="EMBL/GenBank/DDBJ databases">
        <title>Gordonia insulae sp. nov., isolated from an island soil.</title>
        <authorList>
            <person name="Kim Y.S."/>
            <person name="Kim S.B."/>
        </authorList>
    </citation>
    <scope>NUCLEOTIDE SEQUENCE [LARGE SCALE GENOMIC DNA]</scope>
    <source>
        <strain evidence="4 5">MMS17-SY073</strain>
    </source>
</reference>
<dbReference type="AlphaFoldDB" id="A0A3G8JSZ2"/>
<dbReference type="InterPro" id="IPR005693">
    <property type="entry name" value="Mce"/>
</dbReference>
<organism evidence="4 5">
    <name type="scientific">Gordonia insulae</name>
    <dbReference type="NCBI Taxonomy" id="2420509"/>
    <lineage>
        <taxon>Bacteria</taxon>
        <taxon>Bacillati</taxon>
        <taxon>Actinomycetota</taxon>
        <taxon>Actinomycetes</taxon>
        <taxon>Mycobacteriales</taxon>
        <taxon>Gordoniaceae</taxon>
        <taxon>Gordonia</taxon>
    </lineage>
</organism>
<dbReference type="InterPro" id="IPR024516">
    <property type="entry name" value="Mce_C"/>
</dbReference>
<sequence>MSRKSIRAIVGAATVSVVLVLAGCGNGIQSIPLPGGVDTGENARTYQIQFDDILDLVPQSVVKMDGIPIGRVESVEVPENQWYAQVKVKVKNEIDLSDKSTAAVQQTSLLGEKFVALTEPKDSESLPRQNPAQPIPLDRTRTATDIEQVLGALSMLLNGGGINQLQPIVTELNKALAGSVSQPCEVRRAGTRNTCPVFTSLLEQTEGLITGLNRQRDDIISAIDGLAKLSTRAANQKTQIDRILKELPAGVAVLEEQRPQFVDLLKKLDELGQVGTDVLGKSRTALINDLKALRPVLTELSKAAPDLITAAPLMLTHPFPDWLLPGVKGDATNLFMTLDLRLLNQLEALGVGQPTPKYSPPARVKVPVNPSNPYVGSNGPRYGWPTITLLPPGPNWRPGPNTPPSGVPIR</sequence>
<evidence type="ECO:0000313" key="4">
    <source>
        <dbReference type="EMBL" id="AZG48187.1"/>
    </source>
</evidence>
<keyword evidence="5" id="KW-1185">Reference proteome</keyword>
<feature type="domain" description="Mammalian cell entry C-terminal" evidence="3">
    <location>
        <begin position="131"/>
        <end position="307"/>
    </location>
</feature>
<dbReference type="Proteomes" id="UP000271469">
    <property type="component" value="Chromosome"/>
</dbReference>
<dbReference type="GO" id="GO:0005576">
    <property type="term" value="C:extracellular region"/>
    <property type="evidence" value="ECO:0007669"/>
    <property type="project" value="TreeGrafter"/>
</dbReference>
<gene>
    <name evidence="4" type="primary">lprN_6</name>
    <name evidence="4" type="ORF">D7316_04804</name>
</gene>
<dbReference type="KEGG" id="gom:D7316_04804"/>
<protein>
    <submittedName>
        <fullName evidence="4">Lipoprotein LprN</fullName>
    </submittedName>
</protein>
<feature type="region of interest" description="Disordered" evidence="1">
    <location>
        <begin position="391"/>
        <end position="410"/>
    </location>
</feature>
<evidence type="ECO:0000259" key="3">
    <source>
        <dbReference type="Pfam" id="PF11887"/>
    </source>
</evidence>
<evidence type="ECO:0000313" key="5">
    <source>
        <dbReference type="Proteomes" id="UP000271469"/>
    </source>
</evidence>
<keyword evidence="4" id="KW-0449">Lipoprotein</keyword>
<dbReference type="Pfam" id="PF02470">
    <property type="entry name" value="MlaD"/>
    <property type="match status" value="1"/>
</dbReference>
<dbReference type="NCBIfam" id="TIGR00996">
    <property type="entry name" value="Mtu_fam_mce"/>
    <property type="match status" value="1"/>
</dbReference>
<dbReference type="PROSITE" id="PS51257">
    <property type="entry name" value="PROKAR_LIPOPROTEIN"/>
    <property type="match status" value="1"/>
</dbReference>
<evidence type="ECO:0000256" key="1">
    <source>
        <dbReference type="SAM" id="MobiDB-lite"/>
    </source>
</evidence>
<evidence type="ECO:0000259" key="2">
    <source>
        <dbReference type="Pfam" id="PF02470"/>
    </source>
</evidence>
<feature type="domain" description="Mce/MlaD" evidence="2">
    <location>
        <begin position="43"/>
        <end position="119"/>
    </location>
</feature>
<dbReference type="PANTHER" id="PTHR33371">
    <property type="entry name" value="INTERMEMBRANE PHOSPHOLIPID TRANSPORT SYSTEM BINDING PROTEIN MLAD-RELATED"/>
    <property type="match status" value="1"/>
</dbReference>
<proteinExistence type="predicted"/>
<name>A0A3G8JSZ2_9ACTN</name>
<dbReference type="InterPro" id="IPR003399">
    <property type="entry name" value="Mce/MlaD"/>
</dbReference>
<dbReference type="PANTHER" id="PTHR33371:SF15">
    <property type="entry name" value="LIPOPROTEIN LPRN"/>
    <property type="match status" value="1"/>
</dbReference>
<accession>A0A3G8JSZ2</accession>
<dbReference type="Pfam" id="PF11887">
    <property type="entry name" value="Mce4_CUP1"/>
    <property type="match status" value="1"/>
</dbReference>
<dbReference type="InterPro" id="IPR052336">
    <property type="entry name" value="MlaD_Phospholipid_Transporter"/>
</dbReference>
<dbReference type="EMBL" id="CP033972">
    <property type="protein sequence ID" value="AZG48187.1"/>
    <property type="molecule type" value="Genomic_DNA"/>
</dbReference>